<dbReference type="AlphaFoldDB" id="A0A224Y1N4"/>
<feature type="transmembrane region" description="Helical" evidence="1">
    <location>
        <begin position="17"/>
        <end position="43"/>
    </location>
</feature>
<organism evidence="2">
    <name type="scientific">Panstrongylus lignarius</name>
    <dbReference type="NCBI Taxonomy" id="156445"/>
    <lineage>
        <taxon>Eukaryota</taxon>
        <taxon>Metazoa</taxon>
        <taxon>Ecdysozoa</taxon>
        <taxon>Arthropoda</taxon>
        <taxon>Hexapoda</taxon>
        <taxon>Insecta</taxon>
        <taxon>Pterygota</taxon>
        <taxon>Neoptera</taxon>
        <taxon>Paraneoptera</taxon>
        <taxon>Hemiptera</taxon>
        <taxon>Heteroptera</taxon>
        <taxon>Panheteroptera</taxon>
        <taxon>Cimicomorpha</taxon>
        <taxon>Reduviidae</taxon>
        <taxon>Triatominae</taxon>
        <taxon>Panstrongylus</taxon>
    </lineage>
</organism>
<evidence type="ECO:0000256" key="1">
    <source>
        <dbReference type="SAM" id="Phobius"/>
    </source>
</evidence>
<protein>
    <submittedName>
        <fullName evidence="2">Uncharacterized protein</fullName>
    </submittedName>
</protein>
<sequence>MYASTEADVPVVQVRTVFVFLVFLWPPMPVITAGPLCPAVVVIRNAADNRQNQLACRTYRLWSTARRKLYRRNSVNEILRLWLASPVLLMIFPCHSGYIFSHQITCNNHVCNRYFHVLNNR</sequence>
<name>A0A224Y1N4_9HEMI</name>
<reference evidence="2" key="1">
    <citation type="journal article" date="2018" name="PLoS Negl. Trop. Dis.">
        <title>An insight into the salivary gland and fat body transcriptome of Panstrongylus lignarius (Hemiptera: Heteroptera), the main vector of Chagas disease in Peru.</title>
        <authorList>
            <person name="Nevoa J.C."/>
            <person name="Mendes M.T."/>
            <person name="da Silva M.V."/>
            <person name="Soares S.C."/>
            <person name="Oliveira C.J.F."/>
            <person name="Ribeiro J.M.C."/>
        </authorList>
    </citation>
    <scope>NUCLEOTIDE SEQUENCE</scope>
</reference>
<keyword evidence="1" id="KW-1133">Transmembrane helix</keyword>
<evidence type="ECO:0000313" key="2">
    <source>
        <dbReference type="EMBL" id="JAW14381.1"/>
    </source>
</evidence>
<dbReference type="EMBL" id="GFTR01002045">
    <property type="protein sequence ID" value="JAW14381.1"/>
    <property type="molecule type" value="Transcribed_RNA"/>
</dbReference>
<keyword evidence="1" id="KW-0472">Membrane</keyword>
<proteinExistence type="predicted"/>
<keyword evidence="1" id="KW-0812">Transmembrane</keyword>
<accession>A0A224Y1N4</accession>
<feature type="transmembrane region" description="Helical" evidence="1">
    <location>
        <begin position="78"/>
        <end position="100"/>
    </location>
</feature>